<keyword evidence="1" id="KW-1133">Transmembrane helix</keyword>
<feature type="transmembrane region" description="Helical" evidence="1">
    <location>
        <begin position="174"/>
        <end position="195"/>
    </location>
</feature>
<keyword evidence="3" id="KW-1185">Reference proteome</keyword>
<reference evidence="2 3" key="1">
    <citation type="submission" date="2013-08" db="EMBL/GenBank/DDBJ databases">
        <authorList>
            <person name="Huang J."/>
            <person name="Wang G."/>
        </authorList>
    </citation>
    <scope>NUCLEOTIDE SEQUENCE [LARGE SCALE GENOMIC DNA]</scope>
    <source>
        <strain evidence="2 3">BH030004</strain>
    </source>
</reference>
<organism evidence="2 3">
    <name type="scientific">Pontibacillus marinus BH030004 = DSM 16465</name>
    <dbReference type="NCBI Taxonomy" id="1385511"/>
    <lineage>
        <taxon>Bacteria</taxon>
        <taxon>Bacillati</taxon>
        <taxon>Bacillota</taxon>
        <taxon>Bacilli</taxon>
        <taxon>Bacillales</taxon>
        <taxon>Bacillaceae</taxon>
        <taxon>Pontibacillus</taxon>
    </lineage>
</organism>
<comment type="caution">
    <text evidence="2">The sequence shown here is derived from an EMBL/GenBank/DDBJ whole genome shotgun (WGS) entry which is preliminary data.</text>
</comment>
<feature type="transmembrane region" description="Helical" evidence="1">
    <location>
        <begin position="375"/>
        <end position="396"/>
    </location>
</feature>
<feature type="transmembrane region" description="Helical" evidence="1">
    <location>
        <begin position="260"/>
        <end position="278"/>
    </location>
</feature>
<feature type="transmembrane region" description="Helical" evidence="1">
    <location>
        <begin position="451"/>
        <end position="470"/>
    </location>
</feature>
<feature type="transmembrane region" description="Helical" evidence="1">
    <location>
        <begin position="408"/>
        <end position="431"/>
    </location>
</feature>
<name>A0A0A5GDH8_9BACI</name>
<keyword evidence="1" id="KW-0812">Transmembrane</keyword>
<dbReference type="STRING" id="1385511.GCA_000425225_02654"/>
<keyword evidence="1" id="KW-0472">Membrane</keyword>
<feature type="transmembrane region" description="Helical" evidence="1">
    <location>
        <begin position="285"/>
        <end position="303"/>
    </location>
</feature>
<protein>
    <recommendedName>
        <fullName evidence="4">Permease</fullName>
    </recommendedName>
</protein>
<dbReference type="EMBL" id="AVPF01000010">
    <property type="protein sequence ID" value="KGX90019.1"/>
    <property type="molecule type" value="Genomic_DNA"/>
</dbReference>
<evidence type="ECO:0008006" key="4">
    <source>
        <dbReference type="Google" id="ProtNLM"/>
    </source>
</evidence>
<dbReference type="AlphaFoldDB" id="A0A0A5GDH8"/>
<sequence>MVQMSKRGYTLFISLYVIMHFIVYFIGGDVLSTVLSLFGLAAFLLGYFFLPIKQASISLLLLVIALMVHLSAGTSLVEGIISGFSVMSGLIAILLIVPTISWVFAEKPYIESVINFAQNLLNTSRKFYFGMMIITQIISYFLLFGSIPMVYGMINEFLNNQKGEVWENYKGTALLRAFSLTTMWVVSIPSFIFAVHALNASLALSILQGLVISFAGILLSVLFSYFQERHYGVDLTAGIQEELARIKEEKKQDSEGNRDALEFGFLFVTLFGSIFLLNAIWEAELLLIIPIVIVAWVILYFIVRRRTSAITENGKAYLAKSLPSKAQQFSILLAAGFLINAVNQSGYGKYIIDGLFYVTEAIPFLNFLWVLPFVVILLGFIGLGPLTVIVLVSGILQGVDLPYPPEIVVLGITSGSVISIMLSPLILPSIILSSVNRLSIIKNGLLFNYKYAIAFYVMVQIYLQLFVFFFL</sequence>
<dbReference type="RefSeq" id="WP_027446332.1">
    <property type="nucleotide sequence ID" value="NZ_AULJ01000033.1"/>
</dbReference>
<dbReference type="Proteomes" id="UP000030403">
    <property type="component" value="Unassembled WGS sequence"/>
</dbReference>
<proteinExistence type="predicted"/>
<feature type="transmembrane region" description="Helical" evidence="1">
    <location>
        <begin position="33"/>
        <end position="50"/>
    </location>
</feature>
<accession>A0A0A5GDH8</accession>
<feature type="transmembrane region" description="Helical" evidence="1">
    <location>
        <begin position="57"/>
        <end position="77"/>
    </location>
</feature>
<feature type="transmembrane region" description="Helical" evidence="1">
    <location>
        <begin position="9"/>
        <end position="27"/>
    </location>
</feature>
<dbReference type="OrthoDB" id="2813114at2"/>
<evidence type="ECO:0000313" key="2">
    <source>
        <dbReference type="EMBL" id="KGX90019.1"/>
    </source>
</evidence>
<evidence type="ECO:0000256" key="1">
    <source>
        <dbReference type="SAM" id="Phobius"/>
    </source>
</evidence>
<gene>
    <name evidence="2" type="ORF">N783_02415</name>
</gene>
<feature type="transmembrane region" description="Helical" evidence="1">
    <location>
        <begin position="202"/>
        <end position="226"/>
    </location>
</feature>
<dbReference type="eggNOG" id="COG2610">
    <property type="taxonomic scope" value="Bacteria"/>
</dbReference>
<evidence type="ECO:0000313" key="3">
    <source>
        <dbReference type="Proteomes" id="UP000030403"/>
    </source>
</evidence>
<feature type="transmembrane region" description="Helical" evidence="1">
    <location>
        <begin position="126"/>
        <end position="154"/>
    </location>
</feature>